<feature type="domain" description="Transposase IS66 C-terminal" evidence="3">
    <location>
        <begin position="198"/>
        <end position="238"/>
    </location>
</feature>
<dbReference type="PANTHER" id="PTHR33678">
    <property type="entry name" value="BLL1576 PROTEIN"/>
    <property type="match status" value="1"/>
</dbReference>
<dbReference type="AlphaFoldDB" id="A0A840DNJ7"/>
<dbReference type="PANTHER" id="PTHR33678:SF1">
    <property type="entry name" value="BLL1576 PROTEIN"/>
    <property type="match status" value="1"/>
</dbReference>
<name>A0A840DNJ7_9BACL</name>
<dbReference type="InterPro" id="IPR004291">
    <property type="entry name" value="Transposase_IS66_central"/>
</dbReference>
<feature type="domain" description="Transposase TnpC homeodomain" evidence="2">
    <location>
        <begin position="7"/>
        <end position="78"/>
    </location>
</feature>
<dbReference type="Pfam" id="PF13817">
    <property type="entry name" value="DDE_Tnp_IS66_C"/>
    <property type="match status" value="1"/>
</dbReference>
<dbReference type="Pfam" id="PF03050">
    <property type="entry name" value="DDE_Tnp_IS66"/>
    <property type="match status" value="1"/>
</dbReference>
<protein>
    <recommendedName>
        <fullName evidence="6">Transposase</fullName>
    </recommendedName>
</protein>
<feature type="domain" description="Transposase IS66 central" evidence="1">
    <location>
        <begin position="96"/>
        <end position="191"/>
    </location>
</feature>
<gene>
    <name evidence="4" type="ORF">GGR02_000966</name>
</gene>
<keyword evidence="5" id="KW-1185">Reference proteome</keyword>
<dbReference type="Pfam" id="PF13007">
    <property type="entry name" value="LZ_Tnp_IS66"/>
    <property type="match status" value="1"/>
</dbReference>
<evidence type="ECO:0000259" key="2">
    <source>
        <dbReference type="Pfam" id="PF13007"/>
    </source>
</evidence>
<dbReference type="InterPro" id="IPR024463">
    <property type="entry name" value="Transposase_TnpC_homeodom"/>
</dbReference>
<sequence length="254" mass="29818">MEAKVKWYEEQLRLLQHKRFGVSSEKIHPGQLELFNEVENESNLELPEPTLESIRYQRRRKTRGHREAMLENLPVETVEYRLPDEEQVCSCCGRTKIKKLDPKDRYEERLKQSKPILDAFLSWLQKQKQHVLPKSALGKAIAYCLNQWDKLVDFLKDGRLEIDNNRSERSIKSVVIGRKNWLFANTPQGARASAIIYSIVETAKANQLNPYYYLRYLFEKLPNMDLSDKHALDQMLPWSTTLPVSCIAFHQLTK</sequence>
<evidence type="ECO:0008006" key="6">
    <source>
        <dbReference type="Google" id="ProtNLM"/>
    </source>
</evidence>
<reference evidence="4 5" key="1">
    <citation type="submission" date="2020-08" db="EMBL/GenBank/DDBJ databases">
        <title>Genomic Encyclopedia of Type Strains, Phase IV (KMG-IV): sequencing the most valuable type-strain genomes for metagenomic binning, comparative biology and taxonomic classification.</title>
        <authorList>
            <person name="Goeker M."/>
        </authorList>
    </citation>
    <scope>NUCLEOTIDE SEQUENCE [LARGE SCALE GENOMIC DNA]</scope>
    <source>
        <strain evidence="4 5">DSM 17075</strain>
    </source>
</reference>
<evidence type="ECO:0000313" key="5">
    <source>
        <dbReference type="Proteomes" id="UP000559598"/>
    </source>
</evidence>
<accession>A0A840DNJ7</accession>
<comment type="caution">
    <text evidence="4">The sequence shown here is derived from an EMBL/GenBank/DDBJ whole genome shotgun (WGS) entry which is preliminary data.</text>
</comment>
<evidence type="ECO:0000259" key="3">
    <source>
        <dbReference type="Pfam" id="PF13817"/>
    </source>
</evidence>
<organism evidence="4 5">
    <name type="scientific">Anoxybacteroides voinovskiense</name>
    <dbReference type="NCBI Taxonomy" id="230470"/>
    <lineage>
        <taxon>Bacteria</taxon>
        <taxon>Bacillati</taxon>
        <taxon>Bacillota</taxon>
        <taxon>Bacilli</taxon>
        <taxon>Bacillales</taxon>
        <taxon>Anoxybacillaceae</taxon>
        <taxon>Anoxybacteroides</taxon>
    </lineage>
</organism>
<dbReference type="InterPro" id="IPR052344">
    <property type="entry name" value="Transposase-related"/>
</dbReference>
<dbReference type="Proteomes" id="UP000559598">
    <property type="component" value="Unassembled WGS sequence"/>
</dbReference>
<dbReference type="EMBL" id="JACIDE010000005">
    <property type="protein sequence ID" value="MBB4073205.1"/>
    <property type="molecule type" value="Genomic_DNA"/>
</dbReference>
<proteinExistence type="predicted"/>
<evidence type="ECO:0000313" key="4">
    <source>
        <dbReference type="EMBL" id="MBB4073205.1"/>
    </source>
</evidence>
<dbReference type="InterPro" id="IPR039552">
    <property type="entry name" value="IS66_C"/>
</dbReference>
<evidence type="ECO:0000259" key="1">
    <source>
        <dbReference type="Pfam" id="PF03050"/>
    </source>
</evidence>